<dbReference type="Proteomes" id="UP000768567">
    <property type="component" value="Unassembled WGS sequence"/>
</dbReference>
<protein>
    <recommendedName>
        <fullName evidence="4">Relaxase/Mobilisation nuclease domain-containing protein</fullName>
    </recommendedName>
</protein>
<evidence type="ECO:0000313" key="3">
    <source>
        <dbReference type="Proteomes" id="UP000768567"/>
    </source>
</evidence>
<gene>
    <name evidence="2" type="ORF">INF35_11560</name>
</gene>
<accession>A0ABR9R5L7</accession>
<feature type="region of interest" description="Disordered" evidence="1">
    <location>
        <begin position="238"/>
        <end position="258"/>
    </location>
</feature>
<dbReference type="EMBL" id="JADCKC010000003">
    <property type="protein sequence ID" value="MBE5038424.1"/>
    <property type="molecule type" value="Genomic_DNA"/>
</dbReference>
<keyword evidence="3" id="KW-1185">Reference proteome</keyword>
<proteinExistence type="predicted"/>
<evidence type="ECO:0008006" key="4">
    <source>
        <dbReference type="Google" id="ProtNLM"/>
    </source>
</evidence>
<dbReference type="RefSeq" id="WP_193502568.1">
    <property type="nucleotide sequence ID" value="NZ_JADCKC010000003.1"/>
</dbReference>
<sequence length="258" mass="31006">MERAVNWSTFVLTLNQMGYEVAYGRNIKYAKLRPKGSPRAIRFKSLGLGYSEQELRERLEQPKSDTTSRMGQREQAVPLVYKKVRFRGSYRKQDHKKITGFMALYYHYLYLFGKVQKHRISSRKTHFLLWEDFRTFERYKQQAQFLWQHGIQTTDDLHQKRHEVTAKMDGLAARRQALYKLRSNTANGLNKADLGQQIQALTEELRGLRKELRYCDTIEQDAEHLRQQVETIRCAEQEAEQQKQQKHRREREHHEYRR</sequence>
<evidence type="ECO:0000313" key="2">
    <source>
        <dbReference type="EMBL" id="MBE5038424.1"/>
    </source>
</evidence>
<evidence type="ECO:0000256" key="1">
    <source>
        <dbReference type="SAM" id="MobiDB-lite"/>
    </source>
</evidence>
<organism evidence="2 3">
    <name type="scientific">Gemmiger gallinarum</name>
    <dbReference type="NCBI Taxonomy" id="2779354"/>
    <lineage>
        <taxon>Bacteria</taxon>
        <taxon>Bacillati</taxon>
        <taxon>Bacillota</taxon>
        <taxon>Clostridia</taxon>
        <taxon>Eubacteriales</taxon>
        <taxon>Gemmiger</taxon>
    </lineage>
</organism>
<comment type="caution">
    <text evidence="2">The sequence shown here is derived from an EMBL/GenBank/DDBJ whole genome shotgun (WGS) entry which is preliminary data.</text>
</comment>
<name>A0ABR9R5L7_9FIRM</name>
<reference evidence="2 3" key="1">
    <citation type="submission" date="2020-10" db="EMBL/GenBank/DDBJ databases">
        <title>ChiBAC.</title>
        <authorList>
            <person name="Zenner C."/>
            <person name="Hitch T.C.A."/>
            <person name="Clavel T."/>
        </authorList>
    </citation>
    <scope>NUCLEOTIDE SEQUENCE [LARGE SCALE GENOMIC DNA]</scope>
    <source>
        <strain evidence="2 3">DSM 109015</strain>
    </source>
</reference>